<gene>
    <name evidence="8" type="ORF">OSIN01602_LOCUS21214</name>
</gene>
<evidence type="ECO:0000256" key="3">
    <source>
        <dbReference type="ARBA" id="ARBA00022989"/>
    </source>
</evidence>
<evidence type="ECO:0000256" key="4">
    <source>
        <dbReference type="ARBA" id="ARBA00023136"/>
    </source>
</evidence>
<dbReference type="PROSITE" id="PS51503">
    <property type="entry name" value="HIG1"/>
    <property type="match status" value="1"/>
</dbReference>
<evidence type="ECO:0000256" key="2">
    <source>
        <dbReference type="ARBA" id="ARBA00022692"/>
    </source>
</evidence>
<feature type="region of interest" description="Disordered" evidence="5">
    <location>
        <begin position="334"/>
        <end position="372"/>
    </location>
</feature>
<evidence type="ECO:0000256" key="5">
    <source>
        <dbReference type="SAM" id="MobiDB-lite"/>
    </source>
</evidence>
<proteinExistence type="predicted"/>
<reference evidence="8" key="1">
    <citation type="submission" date="2021-01" db="EMBL/GenBank/DDBJ databases">
        <authorList>
            <person name="Corre E."/>
            <person name="Pelletier E."/>
            <person name="Niang G."/>
            <person name="Scheremetjew M."/>
            <person name="Finn R."/>
            <person name="Kale V."/>
            <person name="Holt S."/>
            <person name="Cochrane G."/>
            <person name="Meng A."/>
            <person name="Brown T."/>
            <person name="Cohen L."/>
        </authorList>
    </citation>
    <scope>NUCLEOTIDE SEQUENCE</scope>
    <source>
        <strain evidence="8">Grunow 1884</strain>
    </source>
</reference>
<comment type="subcellular location">
    <subcellularLocation>
        <location evidence="1">Mitochondrion</location>
    </subcellularLocation>
</comment>
<keyword evidence="4 6" id="KW-0472">Membrane</keyword>
<evidence type="ECO:0000313" key="8">
    <source>
        <dbReference type="EMBL" id="CAD9360912.1"/>
    </source>
</evidence>
<feature type="transmembrane region" description="Helical" evidence="6">
    <location>
        <begin position="21"/>
        <end position="40"/>
    </location>
</feature>
<feature type="region of interest" description="Disordered" evidence="5">
    <location>
        <begin position="108"/>
        <end position="131"/>
    </location>
</feature>
<name>A0A7S2EXZ1_TRICV</name>
<dbReference type="GO" id="GO:0005739">
    <property type="term" value="C:mitochondrion"/>
    <property type="evidence" value="ECO:0007669"/>
    <property type="project" value="UniProtKB-SubCell"/>
</dbReference>
<feature type="compositionally biased region" description="Polar residues" evidence="5">
    <location>
        <begin position="359"/>
        <end position="372"/>
    </location>
</feature>
<feature type="transmembrane region" description="Helical" evidence="6">
    <location>
        <begin position="177"/>
        <end position="194"/>
    </location>
</feature>
<accession>A0A7S2EXZ1</accession>
<keyword evidence="2 6" id="KW-0812">Transmembrane</keyword>
<evidence type="ECO:0000259" key="7">
    <source>
        <dbReference type="PROSITE" id="PS51503"/>
    </source>
</evidence>
<protein>
    <recommendedName>
        <fullName evidence="7">HIG1 domain-containing protein</fullName>
    </recommendedName>
</protein>
<dbReference type="InterPro" id="IPR007667">
    <property type="entry name" value="Hypoxia_induced_domain"/>
</dbReference>
<organism evidence="8">
    <name type="scientific">Trieres chinensis</name>
    <name type="common">Marine centric diatom</name>
    <name type="synonym">Odontella sinensis</name>
    <dbReference type="NCBI Taxonomy" id="1514140"/>
    <lineage>
        <taxon>Eukaryota</taxon>
        <taxon>Sar</taxon>
        <taxon>Stramenopiles</taxon>
        <taxon>Ochrophyta</taxon>
        <taxon>Bacillariophyta</taxon>
        <taxon>Mediophyceae</taxon>
        <taxon>Biddulphiophycidae</taxon>
        <taxon>Eupodiscales</taxon>
        <taxon>Parodontellaceae</taxon>
        <taxon>Trieres</taxon>
    </lineage>
</organism>
<feature type="compositionally biased region" description="Basic and acidic residues" evidence="5">
    <location>
        <begin position="349"/>
        <end position="358"/>
    </location>
</feature>
<dbReference type="AlphaFoldDB" id="A0A7S2EXZ1"/>
<evidence type="ECO:0000256" key="1">
    <source>
        <dbReference type="ARBA" id="ARBA00004173"/>
    </source>
</evidence>
<keyword evidence="3 6" id="KW-1133">Transmembrane helix</keyword>
<dbReference type="EMBL" id="HBGO01036643">
    <property type="protein sequence ID" value="CAD9360912.1"/>
    <property type="molecule type" value="Transcribed_RNA"/>
</dbReference>
<feature type="transmembrane region" description="Helical" evidence="6">
    <location>
        <begin position="214"/>
        <end position="230"/>
    </location>
</feature>
<feature type="domain" description="HIG1" evidence="7">
    <location>
        <begin position="151"/>
        <end position="242"/>
    </location>
</feature>
<feature type="compositionally biased region" description="Basic residues" evidence="5">
    <location>
        <begin position="339"/>
        <end position="348"/>
    </location>
</feature>
<feature type="transmembrane region" description="Helical" evidence="6">
    <location>
        <begin position="52"/>
        <end position="70"/>
    </location>
</feature>
<sequence length="372" mass="41629">MPSLTPIHKSEETADAAFREGVASGILALIPSGASVYYAMHRYPNFVRATNWQSRTALVVMPALFVFALSSETKLNHRMKEMAEEMEHGKATAEWAEMHRDRQRKMTGGTAMGASDANKGRLSSSVPVGKPTAVGSMEAEKQLTELYRQSVMNSDLRIVPGDSLGPHHRMSNFFMDNPFKILAAVGVPTVLYIFKGRNEKAHLQLQSKIMHTRIFGQFAVVGMLLSLMGFKEYMNANGRFVSEAEAEGRVQEMVNMRTQLLEQLNADRQRMVEREKVLQRAHAKDLERLGHQKKDAEDLRSYGVLEGDIENEEAEALTNDAEWGSVESTTVVQNTLKTEKKRKKKKRAAKVEEEKGRINENTSGDGFVSASH</sequence>
<evidence type="ECO:0000256" key="6">
    <source>
        <dbReference type="SAM" id="Phobius"/>
    </source>
</evidence>